<dbReference type="OrthoDB" id="68020at2759"/>
<name>A0A0B2V4U5_TOXCA</name>
<feature type="domain" description="GTF3C1 extended winged-helix" evidence="2">
    <location>
        <begin position="196"/>
        <end position="305"/>
    </location>
</feature>
<dbReference type="STRING" id="6265.A0A0B2V4U5"/>
<feature type="compositionally biased region" description="Acidic residues" evidence="1">
    <location>
        <begin position="15"/>
        <end position="33"/>
    </location>
</feature>
<dbReference type="GO" id="GO:0006384">
    <property type="term" value="P:transcription initiation at RNA polymerase III promoter"/>
    <property type="evidence" value="ECO:0007669"/>
    <property type="project" value="InterPro"/>
</dbReference>
<dbReference type="InterPro" id="IPR044210">
    <property type="entry name" value="Tfc3-like"/>
</dbReference>
<dbReference type="InterPro" id="IPR056467">
    <property type="entry name" value="eWH_GTF3C1"/>
</dbReference>
<feature type="region of interest" description="Disordered" evidence="1">
    <location>
        <begin position="318"/>
        <end position="338"/>
    </location>
</feature>
<dbReference type="CDD" id="cd16169">
    <property type="entry name" value="Tau138_eWH"/>
    <property type="match status" value="1"/>
</dbReference>
<dbReference type="EMBL" id="JPKZ01002486">
    <property type="protein sequence ID" value="KHN76573.1"/>
    <property type="molecule type" value="Genomic_DNA"/>
</dbReference>
<sequence length="1730" mass="197821">MSGKANRKRRKRVEEDDEDYVVTDDDECEDEADVSISRRELAEVQEATMNESMESTSETVKRTMFVPYSKEEWSPLYLYRTLADLTASSIRQSGSEGVGRVEVGRSYGIDTTVKSGNRRVSGWITNAIKAYPDYFGHFQKMEGRYRSIRYFWKVNAQPERFSTLFNEWQRVTDVSCPFTIGQVIKFPKANLNTLRISDVSLRRLIDMLRLVKENRIVVTMHRFMKSIIELEQGYGYQYQIDKKSVLKCVYALQKAGFVHLFEKVVVDENASSKVELICDTSIQSVDDPAVDAALRATINEFHDNGRVFPRGQLRLSRRRLEEQQHKSKTSSSGSNDIGQEELEKLEEDNFAVMTVDKRLGLIRLQSIRRALIQPSKVDEAETGGEPDDESHTEECLAEESGEEPDTVRSSCNSKDKTSKWDKKESSDVGKREKTYRFHFDPSINYGHQSKMIKCYILHQLVYHFVYGLPEGTKPTIYERFPPSKPMACWEDNKSIDDCPVYVDDESPFRFVPPVPQFQGLPRGWFILQDLVNALPLSILALTVRMKRRCETVEELLRDPLKRHMLVLDLPQEVRLHLLHDKRALRQIEHLLLTMCGLGLLRVAPNPDAKRYPMAGAQFFFVMHGGVLRDTSTSDRGYACVTPPIDQYKLYDYSFDSLQDIRLYWHHFRAIVQSTPLAFRLGVPAEDTNPARIKKYAMGVTDKTDMIKCFDDVSVRADPLSPQDGCAGFDSALFVHLRRHWDVNPRPSDMVSWFMVDWRRSAEMAKPVVDARVERLQKTWNSYIKSLMPSDIDLWKKNKVDDESVVRHCHGSLAVESKKIRTRNVRIERKKMASAKRSKKRPMDSVDLISEQRRIHMRSRFSAKERDMLVLIRAVGFFLNPVYRFWLDPTVLRDVMHEYVPESRTKTVQSLMAAGVREMVRPNKITYLQRIVRNLTSFKEMRVLRSQLATQPLSDPLAKRQFFIKAFNMATRLLFMETTNMPSTSVSDEHFEKFLNQGKVTISTETQQSMSFPMRSLKPTDLNQIRHCVAFNVVMSMLLCEEDLTDLRLERLIEQLSACSLSNVLEQLRVDGLIAKQRPQSVEVITNRSTKNQATLSYYFRHFFNHRFHLEIVEQTNAAFEQVARGESITTDDRPGMIVAAISCFYSDLLLDLTMPDDLLSVFDTGLDQLANATKRLRYLESADLHLEKIVITPMRESQPQPSLPSLDELISSMKKVIPRGKMGAISFDDFLCGYPVDQRPLLRIVQTAVSAAGIYGASLQDVKKSVLNGSEENIKWALNEMEKDAQVVLVGVDCPRYVVAANASCWMLNGEMGSFFCSPWTTLAGDIHRSTVRWMMEGILFSIVNRPGGTLDELKGRFAFALQPRMVGELVNLLECYGCVRVCSTNVKPIRLKSPFDRSLPEELMEYILPAVDCMERFAKMFHSVQLSEMLTSNRVEYLLLDLTMPDDLLSVFDTGLDQLANATKRLRYLESADLHLEKIVITPMRESQPQPSLPSLDELISSMKKVIPRGKMGAISFDDFLCGYPVDQRPLLRIVQTAVSAAGIYGASLQDVKKSVLNGSEENIKWALNEMEKDAQVVLVGVDCPRYVVAANASCWMLNGEMGSFFCSPWTTLAGDIHRSTVRWMMEGILFSIVNRPGGTLDELKGRFAFALQPRMVGELVNLLECYGCVRVCSTNVKPIRLKSPFDRSLPEELMEYILPAVDCMERFAKMFHSVQLSEMLTSNRVEYV</sequence>
<reference evidence="3 4" key="1">
    <citation type="submission" date="2014-11" db="EMBL/GenBank/DDBJ databases">
        <title>Genetic blueprint of the zoonotic pathogen Toxocara canis.</title>
        <authorList>
            <person name="Zhu X.-Q."/>
            <person name="Korhonen P.K."/>
            <person name="Cai H."/>
            <person name="Young N.D."/>
            <person name="Nejsum P."/>
            <person name="von Samson-Himmelstjerna G."/>
            <person name="Boag P.R."/>
            <person name="Tan P."/>
            <person name="Li Q."/>
            <person name="Min J."/>
            <person name="Yang Y."/>
            <person name="Wang X."/>
            <person name="Fang X."/>
            <person name="Hall R.S."/>
            <person name="Hofmann A."/>
            <person name="Sternberg P.W."/>
            <person name="Jex A.R."/>
            <person name="Gasser R.B."/>
        </authorList>
    </citation>
    <scope>NUCLEOTIDE SEQUENCE [LARGE SCALE GENOMIC DNA]</scope>
    <source>
        <strain evidence="3">PN_DK_2014</strain>
    </source>
</reference>
<feature type="compositionally biased region" description="Acidic residues" evidence="1">
    <location>
        <begin position="380"/>
        <end position="404"/>
    </location>
</feature>
<dbReference type="Pfam" id="PF24101">
    <property type="entry name" value="WHD_GTF3C1"/>
    <property type="match status" value="1"/>
</dbReference>
<dbReference type="PANTHER" id="PTHR15180:SF1">
    <property type="entry name" value="GENERAL TRANSCRIPTION FACTOR 3C POLYPEPTIDE 1"/>
    <property type="match status" value="1"/>
</dbReference>
<feature type="compositionally biased region" description="Basic and acidic residues" evidence="1">
    <location>
        <begin position="413"/>
        <end position="425"/>
    </location>
</feature>
<organism evidence="3 4">
    <name type="scientific">Toxocara canis</name>
    <name type="common">Canine roundworm</name>
    <dbReference type="NCBI Taxonomy" id="6265"/>
    <lineage>
        <taxon>Eukaryota</taxon>
        <taxon>Metazoa</taxon>
        <taxon>Ecdysozoa</taxon>
        <taxon>Nematoda</taxon>
        <taxon>Chromadorea</taxon>
        <taxon>Rhabditida</taxon>
        <taxon>Spirurina</taxon>
        <taxon>Ascaridomorpha</taxon>
        <taxon>Ascaridoidea</taxon>
        <taxon>Toxocaridae</taxon>
        <taxon>Toxocara</taxon>
    </lineage>
</organism>
<dbReference type="GO" id="GO:0000127">
    <property type="term" value="C:transcription factor TFIIIC complex"/>
    <property type="evidence" value="ECO:0007669"/>
    <property type="project" value="InterPro"/>
</dbReference>
<comment type="caution">
    <text evidence="3">The sequence shown here is derived from an EMBL/GenBank/DDBJ whole genome shotgun (WGS) entry which is preliminary data.</text>
</comment>
<dbReference type="InterPro" id="IPR035625">
    <property type="entry name" value="Tfc3-like_eWH"/>
</dbReference>
<feature type="region of interest" description="Disordered" evidence="1">
    <location>
        <begin position="1"/>
        <end position="34"/>
    </location>
</feature>
<gene>
    <name evidence="3" type="primary">Gtf3c1</name>
    <name evidence="3" type="ORF">Tcan_11479</name>
</gene>
<evidence type="ECO:0000259" key="2">
    <source>
        <dbReference type="Pfam" id="PF24101"/>
    </source>
</evidence>
<keyword evidence="4" id="KW-1185">Reference proteome</keyword>
<dbReference type="GO" id="GO:0003677">
    <property type="term" value="F:DNA binding"/>
    <property type="evidence" value="ECO:0007669"/>
    <property type="project" value="InterPro"/>
</dbReference>
<feature type="compositionally biased region" description="Basic residues" evidence="1">
    <location>
        <begin position="1"/>
        <end position="11"/>
    </location>
</feature>
<dbReference type="GO" id="GO:0042791">
    <property type="term" value="P:5S class rRNA transcription by RNA polymerase III"/>
    <property type="evidence" value="ECO:0007669"/>
    <property type="project" value="TreeGrafter"/>
</dbReference>
<proteinExistence type="predicted"/>
<evidence type="ECO:0000313" key="3">
    <source>
        <dbReference type="EMBL" id="KHN76573.1"/>
    </source>
</evidence>
<protein>
    <submittedName>
        <fullName evidence="3">General transcription factor 3C polypeptide 1</fullName>
    </submittedName>
</protein>
<accession>A0A0B2V4U5</accession>
<dbReference type="Proteomes" id="UP000031036">
    <property type="component" value="Unassembled WGS sequence"/>
</dbReference>
<evidence type="ECO:0000313" key="4">
    <source>
        <dbReference type="Proteomes" id="UP000031036"/>
    </source>
</evidence>
<feature type="region of interest" description="Disordered" evidence="1">
    <location>
        <begin position="375"/>
        <end position="425"/>
    </location>
</feature>
<dbReference type="PANTHER" id="PTHR15180">
    <property type="entry name" value="GENERAL TRANSCRIPTION FACTOR 3C POLYPEPTIDE 1"/>
    <property type="match status" value="1"/>
</dbReference>
<dbReference type="OMA" id="RHFFAHR"/>
<evidence type="ECO:0000256" key="1">
    <source>
        <dbReference type="SAM" id="MobiDB-lite"/>
    </source>
</evidence>